<dbReference type="Proteomes" id="UP001176521">
    <property type="component" value="Unassembled WGS sequence"/>
</dbReference>
<evidence type="ECO:0000313" key="3">
    <source>
        <dbReference type="EMBL" id="KAK0540730.1"/>
    </source>
</evidence>
<sequence length="156" mass="17440">MASSSTDNSLKASLALVPSTTRTANSVSLASTSHPDYAGVHDSMRHGGPRSLAFETSSAMQHPLQNRLEQWDETRDNFKLTVMRNTFGIGAPMRIMMEREVISHNPLHSSSNSITGMHMDILNGEDETLNPADFMRSESARSQLDFHSEMERKYRI</sequence>
<reference evidence="3" key="1">
    <citation type="journal article" date="2023" name="PhytoFront">
        <title>Draft Genome Resources of Seven Strains of Tilletia horrida, Causal Agent of Kernel Smut of Rice.</title>
        <authorList>
            <person name="Khanal S."/>
            <person name="Antony Babu S."/>
            <person name="Zhou X.G."/>
        </authorList>
    </citation>
    <scope>NUCLEOTIDE SEQUENCE</scope>
    <source>
        <strain evidence="3">TX3</strain>
    </source>
</reference>
<organism evidence="3 4">
    <name type="scientific">Tilletia horrida</name>
    <dbReference type="NCBI Taxonomy" id="155126"/>
    <lineage>
        <taxon>Eukaryota</taxon>
        <taxon>Fungi</taxon>
        <taxon>Dikarya</taxon>
        <taxon>Basidiomycota</taxon>
        <taxon>Ustilaginomycotina</taxon>
        <taxon>Exobasidiomycetes</taxon>
        <taxon>Tilletiales</taxon>
        <taxon>Tilletiaceae</taxon>
        <taxon>Tilletia</taxon>
    </lineage>
</organism>
<dbReference type="Pfam" id="PF05348">
    <property type="entry name" value="UMP1"/>
    <property type="match status" value="1"/>
</dbReference>
<comment type="caution">
    <text evidence="3">The sequence shown here is derived from an EMBL/GenBank/DDBJ whole genome shotgun (WGS) entry which is preliminary data.</text>
</comment>
<dbReference type="AlphaFoldDB" id="A0AAN6JN80"/>
<accession>A0AAN6JN80</accession>
<comment type="similarity">
    <text evidence="2">Belongs to the POMP/UMP1 family.</text>
</comment>
<name>A0AAN6JN80_9BASI</name>
<keyword evidence="1" id="KW-0143">Chaperone</keyword>
<keyword evidence="4" id="KW-1185">Reference proteome</keyword>
<dbReference type="GO" id="GO:0005737">
    <property type="term" value="C:cytoplasm"/>
    <property type="evidence" value="ECO:0007669"/>
    <property type="project" value="TreeGrafter"/>
</dbReference>
<evidence type="ECO:0000313" key="4">
    <source>
        <dbReference type="Proteomes" id="UP001176521"/>
    </source>
</evidence>
<gene>
    <name evidence="3" type="ORF">OC842_000298</name>
</gene>
<evidence type="ECO:0008006" key="5">
    <source>
        <dbReference type="Google" id="ProtNLM"/>
    </source>
</evidence>
<proteinExistence type="inferred from homology"/>
<dbReference type="PANTHER" id="PTHR12828:SF3">
    <property type="entry name" value="PROTEASOME MATURATION PROTEIN"/>
    <property type="match status" value="1"/>
</dbReference>
<dbReference type="GO" id="GO:0043248">
    <property type="term" value="P:proteasome assembly"/>
    <property type="evidence" value="ECO:0007669"/>
    <property type="project" value="InterPro"/>
</dbReference>
<protein>
    <recommendedName>
        <fullName evidence="5">Proteasome maturation factor UMP1</fullName>
    </recommendedName>
</protein>
<dbReference type="EMBL" id="JAPDMQ010000008">
    <property type="protein sequence ID" value="KAK0540730.1"/>
    <property type="molecule type" value="Genomic_DNA"/>
</dbReference>
<dbReference type="GO" id="GO:0005634">
    <property type="term" value="C:nucleus"/>
    <property type="evidence" value="ECO:0007669"/>
    <property type="project" value="TreeGrafter"/>
</dbReference>
<evidence type="ECO:0000256" key="1">
    <source>
        <dbReference type="ARBA" id="ARBA00023186"/>
    </source>
</evidence>
<dbReference type="InterPro" id="IPR008012">
    <property type="entry name" value="Ump1"/>
</dbReference>
<dbReference type="PANTHER" id="PTHR12828">
    <property type="entry name" value="PROTEASOME MATURATION PROTEIN UMP1"/>
    <property type="match status" value="1"/>
</dbReference>
<evidence type="ECO:0000256" key="2">
    <source>
        <dbReference type="ARBA" id="ARBA00043974"/>
    </source>
</evidence>